<evidence type="ECO:0000313" key="7">
    <source>
        <dbReference type="Proteomes" id="UP000663760"/>
    </source>
</evidence>
<reference evidence="6" key="1">
    <citation type="submission" date="2020-02" db="EMBL/GenBank/DDBJ databases">
        <authorList>
            <person name="Scholz U."/>
            <person name="Mascher M."/>
            <person name="Fiebig A."/>
        </authorList>
    </citation>
    <scope>NUCLEOTIDE SEQUENCE</scope>
</reference>
<proteinExistence type="inferred from homology"/>
<dbReference type="InterPro" id="IPR035595">
    <property type="entry name" value="UDP_glycos_trans_CS"/>
</dbReference>
<evidence type="ECO:0000256" key="3">
    <source>
        <dbReference type="RuleBase" id="RU003718"/>
    </source>
</evidence>
<keyword evidence="3" id="KW-0328">Glycosyltransferase</keyword>
<accession>A0A7I8L6B5</accession>
<keyword evidence="7" id="KW-1185">Reference proteome</keyword>
<feature type="chain" id="PRO_5029707263" description="Glycosyltransferase" evidence="5">
    <location>
        <begin position="17"/>
        <end position="466"/>
    </location>
</feature>
<dbReference type="FunFam" id="3.40.50.2000:FF:000040">
    <property type="entry name" value="UDP-glycosyltransferase 76C1"/>
    <property type="match status" value="1"/>
</dbReference>
<dbReference type="PROSITE" id="PS00375">
    <property type="entry name" value="UDPGT"/>
    <property type="match status" value="1"/>
</dbReference>
<gene>
    <name evidence="6" type="ORF">SI8410_11015483</name>
</gene>
<dbReference type="PANTHER" id="PTHR11926:SF1392">
    <property type="entry name" value="GLYCOSYLTRANSFERASE"/>
    <property type="match status" value="1"/>
</dbReference>
<dbReference type="EC" id="2.4.1.-" evidence="4"/>
<organism evidence="6 7">
    <name type="scientific">Spirodela intermedia</name>
    <name type="common">Intermediate duckweed</name>
    <dbReference type="NCBI Taxonomy" id="51605"/>
    <lineage>
        <taxon>Eukaryota</taxon>
        <taxon>Viridiplantae</taxon>
        <taxon>Streptophyta</taxon>
        <taxon>Embryophyta</taxon>
        <taxon>Tracheophyta</taxon>
        <taxon>Spermatophyta</taxon>
        <taxon>Magnoliopsida</taxon>
        <taxon>Liliopsida</taxon>
        <taxon>Araceae</taxon>
        <taxon>Lemnoideae</taxon>
        <taxon>Spirodela</taxon>
    </lineage>
</organism>
<evidence type="ECO:0000256" key="5">
    <source>
        <dbReference type="SAM" id="SignalP"/>
    </source>
</evidence>
<dbReference type="EMBL" id="LR746274">
    <property type="protein sequence ID" value="CAA7404805.1"/>
    <property type="molecule type" value="Genomic_DNA"/>
</dbReference>
<keyword evidence="5" id="KW-0732">Signal</keyword>
<dbReference type="GO" id="GO:0080044">
    <property type="term" value="F:quercetin 7-O-glucosyltransferase activity"/>
    <property type="evidence" value="ECO:0007669"/>
    <property type="project" value="TreeGrafter"/>
</dbReference>
<dbReference type="OrthoDB" id="5835829at2759"/>
<dbReference type="InterPro" id="IPR002213">
    <property type="entry name" value="UDP_glucos_trans"/>
</dbReference>
<evidence type="ECO:0000256" key="4">
    <source>
        <dbReference type="RuleBase" id="RU362057"/>
    </source>
</evidence>
<dbReference type="SUPFAM" id="SSF53756">
    <property type="entry name" value="UDP-Glycosyltransferase/glycogen phosphorylase"/>
    <property type="match status" value="1"/>
</dbReference>
<sequence length="466" mass="51159">MLGHVSPMLKLAKVLSLRGLLVTFLTTEHVHRRLSAHDGVNSCPGFFIRSIPDGLPADHPRSAGRFMEVLVSLAAQPQETYRDLLVFLRHPWPVTYAIVDVFLPFVAEVGEKLGIPVTTFGTGGPCGFWADFCIPKLIEAGEIPLPAREEHPVMESFLRRRDLPTPCRVKDFSDGLLQGIGAATQRTTHRRGLIFNTGEPLDAAVLAHIRSTCPVTYTVGPLDTILCALDCPPGSAAGPLSSSSPCWWREDRTCMTWLDAQSPKCVVYVSFGSLTVLSRPQLLEFWHGLANSGHRFLWVIRPDMLKEADGASNIPAELAEATKEKGCVVEWVNQREVLAHPAVGAFLTHSGWNSTVEAISAGVPMICWPFFFDQMVNSRFVSEMWRIGLDMKDTCDRGTVGRTVKAVMEGERADDMRRNVAGLSGMVRECVDEGGSSRIHLDQLIEDIRAVSLETSAGMLLGSHCG</sequence>
<feature type="signal peptide" evidence="5">
    <location>
        <begin position="1"/>
        <end position="16"/>
    </location>
</feature>
<protein>
    <recommendedName>
        <fullName evidence="4">Glycosyltransferase</fullName>
        <ecNumber evidence="4">2.4.1.-</ecNumber>
    </recommendedName>
</protein>
<dbReference type="GO" id="GO:0080043">
    <property type="term" value="F:quercetin 3-O-glucosyltransferase activity"/>
    <property type="evidence" value="ECO:0007669"/>
    <property type="project" value="TreeGrafter"/>
</dbReference>
<dbReference type="CDD" id="cd03784">
    <property type="entry name" value="GT1_Gtf-like"/>
    <property type="match status" value="1"/>
</dbReference>
<evidence type="ECO:0000256" key="1">
    <source>
        <dbReference type="ARBA" id="ARBA00009995"/>
    </source>
</evidence>
<dbReference type="AlphaFoldDB" id="A0A7I8L6B5"/>
<keyword evidence="2 3" id="KW-0808">Transferase</keyword>
<evidence type="ECO:0000256" key="2">
    <source>
        <dbReference type="ARBA" id="ARBA00022679"/>
    </source>
</evidence>
<dbReference type="Proteomes" id="UP000663760">
    <property type="component" value="Chromosome 11"/>
</dbReference>
<dbReference type="PANTHER" id="PTHR11926">
    <property type="entry name" value="GLUCOSYL/GLUCURONOSYL TRANSFERASES"/>
    <property type="match status" value="1"/>
</dbReference>
<dbReference type="Pfam" id="PF00201">
    <property type="entry name" value="UDPGT"/>
    <property type="match status" value="1"/>
</dbReference>
<evidence type="ECO:0000313" key="6">
    <source>
        <dbReference type="EMBL" id="CAA7404805.1"/>
    </source>
</evidence>
<dbReference type="Gene3D" id="3.40.50.2000">
    <property type="entry name" value="Glycogen Phosphorylase B"/>
    <property type="match status" value="2"/>
</dbReference>
<name>A0A7I8L6B5_SPIIN</name>
<comment type="similarity">
    <text evidence="1 3">Belongs to the UDP-glycosyltransferase family.</text>
</comment>